<evidence type="ECO:0000256" key="1">
    <source>
        <dbReference type="SAM" id="MobiDB-lite"/>
    </source>
</evidence>
<organism evidence="3 4">
    <name type="scientific">Didymella heteroderae</name>
    <dbReference type="NCBI Taxonomy" id="1769908"/>
    <lineage>
        <taxon>Eukaryota</taxon>
        <taxon>Fungi</taxon>
        <taxon>Dikarya</taxon>
        <taxon>Ascomycota</taxon>
        <taxon>Pezizomycotina</taxon>
        <taxon>Dothideomycetes</taxon>
        <taxon>Pleosporomycetidae</taxon>
        <taxon>Pleosporales</taxon>
        <taxon>Pleosporineae</taxon>
        <taxon>Didymellaceae</taxon>
        <taxon>Didymella</taxon>
    </lineage>
</organism>
<gene>
    <name evidence="3" type="ORF">E8E12_009018</name>
</gene>
<dbReference type="InterPro" id="IPR036638">
    <property type="entry name" value="HLH_DNA-bd_sf"/>
</dbReference>
<dbReference type="Gene3D" id="4.10.280.10">
    <property type="entry name" value="Helix-loop-helix DNA-binding domain"/>
    <property type="match status" value="1"/>
</dbReference>
<feature type="domain" description="BHLH" evidence="2">
    <location>
        <begin position="154"/>
        <end position="205"/>
    </location>
</feature>
<dbReference type="PANTHER" id="PTHR46266:SF4">
    <property type="entry name" value="TRANSCRIPTION FACTOR TT8"/>
    <property type="match status" value="1"/>
</dbReference>
<evidence type="ECO:0000259" key="2">
    <source>
        <dbReference type="PROSITE" id="PS50888"/>
    </source>
</evidence>
<feature type="compositionally biased region" description="Basic and acidic residues" evidence="1">
    <location>
        <begin position="111"/>
        <end position="132"/>
    </location>
</feature>
<accession>A0A9P4WVG4</accession>
<dbReference type="InterPro" id="IPR011598">
    <property type="entry name" value="bHLH_dom"/>
</dbReference>
<dbReference type="Proteomes" id="UP000758155">
    <property type="component" value="Unassembled WGS sequence"/>
</dbReference>
<evidence type="ECO:0000313" key="4">
    <source>
        <dbReference type="Proteomes" id="UP000758155"/>
    </source>
</evidence>
<dbReference type="AlphaFoldDB" id="A0A9P4WVG4"/>
<dbReference type="PROSITE" id="PS50888">
    <property type="entry name" value="BHLH"/>
    <property type="match status" value="1"/>
</dbReference>
<dbReference type="Pfam" id="PF00010">
    <property type="entry name" value="HLH"/>
    <property type="match status" value="1"/>
</dbReference>
<feature type="compositionally biased region" description="Low complexity" evidence="1">
    <location>
        <begin position="40"/>
        <end position="58"/>
    </location>
</feature>
<protein>
    <recommendedName>
        <fullName evidence="2">BHLH domain-containing protein</fullName>
    </recommendedName>
</protein>
<feature type="compositionally biased region" description="Polar residues" evidence="1">
    <location>
        <begin position="12"/>
        <end position="23"/>
    </location>
</feature>
<reference evidence="3" key="1">
    <citation type="submission" date="2019-04" db="EMBL/GenBank/DDBJ databases">
        <title>Sequencing of skin fungus with MAO and IRED activity.</title>
        <authorList>
            <person name="Marsaioli A.J."/>
            <person name="Bonatto J.M.C."/>
            <person name="Reis Junior O."/>
        </authorList>
    </citation>
    <scope>NUCLEOTIDE SEQUENCE</scope>
    <source>
        <strain evidence="3">28M1</strain>
    </source>
</reference>
<proteinExistence type="predicted"/>
<feature type="compositionally biased region" description="Polar residues" evidence="1">
    <location>
        <begin position="258"/>
        <end position="270"/>
    </location>
</feature>
<feature type="region of interest" description="Disordered" evidence="1">
    <location>
        <begin position="1"/>
        <end position="155"/>
    </location>
</feature>
<feature type="compositionally biased region" description="Pro residues" evidence="1">
    <location>
        <begin position="1"/>
        <end position="11"/>
    </location>
</feature>
<keyword evidence="4" id="KW-1185">Reference proteome</keyword>
<name>A0A9P4WVG4_9PLEO</name>
<feature type="compositionally biased region" description="Acidic residues" evidence="1">
    <location>
        <begin position="242"/>
        <end position="255"/>
    </location>
</feature>
<evidence type="ECO:0000313" key="3">
    <source>
        <dbReference type="EMBL" id="KAF3043217.1"/>
    </source>
</evidence>
<sequence>MPRPNLPPTPQPSTDITGKSSANAPPLESGFNLPPAALNGRGSVASSSGPSEAASDSSYRPLSPASPVATTKPSQSRKRSSTTSQQGSVITKDDYSLPPPPTRSRKIIQMKPKDAQETPKVQTEKQDAKAPAEKAVGGKRKQANNTTAAGRKIARKTAHSLIERRRRSKMNEEFGVLKDMIPACRDQEMHKLAILQASIEYMRYLEQCVADLKAANQARRDSPSTTASDLAPPPLRRALEELDEDDEEDEDEEMQDVVSPTTHVPTSIPKSTYHFATASPALQPSDRGSVYSHSNTTSPAMLPQDRNYYSAHPSPALQPSDPHRYSLASVASPSLTASPAFSAQVSQTPSAAMFSNPFRTGPPSAGPLPAPGSAHGVANFSLTSPALGPQADREDQIATEALMMLNSADRRSWSGKGARGMSVKDLLSG</sequence>
<comment type="caution">
    <text evidence="3">The sequence shown here is derived from an EMBL/GenBank/DDBJ whole genome shotgun (WGS) entry which is preliminary data.</text>
</comment>
<dbReference type="OrthoDB" id="690068at2759"/>
<dbReference type="EMBL" id="SWKV01000013">
    <property type="protein sequence ID" value="KAF3043217.1"/>
    <property type="molecule type" value="Genomic_DNA"/>
</dbReference>
<dbReference type="PANTHER" id="PTHR46266">
    <property type="entry name" value="TRANSCRIPTION FACTOR TT8"/>
    <property type="match status" value="1"/>
</dbReference>
<dbReference type="GO" id="GO:0046983">
    <property type="term" value="F:protein dimerization activity"/>
    <property type="evidence" value="ECO:0007669"/>
    <property type="project" value="InterPro"/>
</dbReference>
<dbReference type="SMART" id="SM00353">
    <property type="entry name" value="HLH"/>
    <property type="match status" value="1"/>
</dbReference>
<dbReference type="SUPFAM" id="SSF47459">
    <property type="entry name" value="HLH, helix-loop-helix DNA-binding domain"/>
    <property type="match status" value="1"/>
</dbReference>
<feature type="region of interest" description="Disordered" evidence="1">
    <location>
        <begin position="242"/>
        <end position="325"/>
    </location>
</feature>